<dbReference type="Pfam" id="PF02572">
    <property type="entry name" value="CobA_CobO_BtuR"/>
    <property type="match status" value="1"/>
</dbReference>
<dbReference type="GO" id="GO:0009236">
    <property type="term" value="P:cobalamin biosynthetic process"/>
    <property type="evidence" value="ECO:0007669"/>
    <property type="project" value="InterPro"/>
</dbReference>
<dbReference type="PANTHER" id="PTHR46638:SF1">
    <property type="entry name" value="CORRINOID ADENOSYLTRANSFERASE"/>
    <property type="match status" value="1"/>
</dbReference>
<name>A0AAU0UMH2_9FIRM</name>
<dbReference type="KEGG" id="dbc:MFMK1_001619"/>
<keyword evidence="2" id="KW-1185">Reference proteome</keyword>
<dbReference type="GO" id="GO:0008817">
    <property type="term" value="F:corrinoid adenosyltransferase activity"/>
    <property type="evidence" value="ECO:0007669"/>
    <property type="project" value="InterPro"/>
</dbReference>
<protein>
    <submittedName>
        <fullName evidence="1">Cob(I)yrinic acid a,c-diamide adenosyltransferase</fullName>
    </submittedName>
</protein>
<dbReference type="Gene3D" id="3.40.50.300">
    <property type="entry name" value="P-loop containing nucleotide triphosphate hydrolases"/>
    <property type="match status" value="1"/>
</dbReference>
<evidence type="ECO:0000313" key="1">
    <source>
        <dbReference type="EMBL" id="WRO21798.1"/>
    </source>
</evidence>
<dbReference type="PIRSF" id="PIRSF015617">
    <property type="entry name" value="Adensltrnsf_CobA"/>
    <property type="match status" value="1"/>
</dbReference>
<gene>
    <name evidence="1" type="ORF">MFMK1_001619</name>
</gene>
<dbReference type="SUPFAM" id="SSF52540">
    <property type="entry name" value="P-loop containing nucleoside triphosphate hydrolases"/>
    <property type="match status" value="1"/>
</dbReference>
<sequence length="191" mass="21041">MASYGLIHVYFGDGKGKTTAVLGLILRALGRGADVALIQFMKGSTYSGEIYSLSRFSSQLQHFKFGWTCPRSAMIKSGEAKCQKCGQCFQENRDPRYGFAKAALRKAGELMAAGTCQVMVLDEVGNALRRGLISEAEFLDFLNSRDGNTELILTGRTMPKKVLEQAHYVTKVAAVKHPFKDGVDSRRGIEY</sequence>
<dbReference type="InterPro" id="IPR027417">
    <property type="entry name" value="P-loop_NTPase"/>
</dbReference>
<dbReference type="AlphaFoldDB" id="A0AAU0UMH2"/>
<dbReference type="GO" id="GO:0005524">
    <property type="term" value="F:ATP binding"/>
    <property type="evidence" value="ECO:0007669"/>
    <property type="project" value="InterPro"/>
</dbReference>
<dbReference type="PANTHER" id="PTHR46638">
    <property type="entry name" value="CORRINOID ADENOSYLTRANSFERASE"/>
    <property type="match status" value="1"/>
</dbReference>
<organism evidence="1 2">
    <name type="scientific">Metallumcola ferriviriculae</name>
    <dbReference type="NCBI Taxonomy" id="3039180"/>
    <lineage>
        <taxon>Bacteria</taxon>
        <taxon>Bacillati</taxon>
        <taxon>Bacillota</taxon>
        <taxon>Clostridia</taxon>
        <taxon>Neomoorellales</taxon>
        <taxon>Desulfitibacteraceae</taxon>
        <taxon>Metallumcola</taxon>
    </lineage>
</organism>
<reference evidence="1 2" key="1">
    <citation type="submission" date="2023-04" db="EMBL/GenBank/DDBJ databases">
        <authorList>
            <person name="Hsu D."/>
        </authorList>
    </citation>
    <scope>NUCLEOTIDE SEQUENCE [LARGE SCALE GENOMIC DNA]</scope>
    <source>
        <strain evidence="1 2">MK1</strain>
    </source>
</reference>
<dbReference type="InterPro" id="IPR003724">
    <property type="entry name" value="CblAdoTrfase_CobA"/>
</dbReference>
<dbReference type="EMBL" id="CP121694">
    <property type="protein sequence ID" value="WRO21798.1"/>
    <property type="molecule type" value="Genomic_DNA"/>
</dbReference>
<evidence type="ECO:0000313" key="2">
    <source>
        <dbReference type="Proteomes" id="UP001329915"/>
    </source>
</evidence>
<dbReference type="Proteomes" id="UP001329915">
    <property type="component" value="Chromosome"/>
</dbReference>
<proteinExistence type="predicted"/>
<dbReference type="RefSeq" id="WP_366924628.1">
    <property type="nucleotide sequence ID" value="NZ_CP121694.1"/>
</dbReference>
<accession>A0AAU0UMH2</accession>